<accession>A0A836BDQ4</accession>
<dbReference type="PROSITE" id="PS50865">
    <property type="entry name" value="ZF_MYND_2"/>
    <property type="match status" value="1"/>
</dbReference>
<keyword evidence="12" id="KW-1185">Reference proteome</keyword>
<gene>
    <name evidence="11" type="ORF">HYH02_000711</name>
</gene>
<sequence length="613" mass="64774">MAGDVLPEAVIEHKDKGNAHFAKKEYKEAADCYERALAAAPGNAVLLSNLSAAQLGLKAWDAALQAAEKCLAADPGFLKGYGRKAAALQGLIRPAHAEKALREGLARDGSNSYLKDELARLLQEEDGDQSPRRARDGSDRPLRDLMTRMGPLITPAAPWPDRIFQIAMFGDSASFRASFRPEHLRLRGLEAQLPLLHVVVMGAQRLRPVNSPSGLDHAGVVRQLLAAGARVNGRDATGYTALHHALAHNPVLDLAEVLITEGGADINAQDRFGTYPLISTCMSGAVEAARLLVKHGARPDLPDNDGCTALQRSRYNPAIQKIIYRAREQVPDKAARTCASCGISGSSGKTLQACGGCRSNTYYCNRECQSAHWPEHKAACKAARAAAAASGESAAGAAASAGSGASSRPAKPVKPLPMTLRVPLLLGEECLTIQNLQAPIADMMSQAAGLGGRPIPSNASVSTDADSLRKALAGAAHKATRDRTMTIKVQVPMDSLDVGAARAAADDSSDDDEGDGAAAAAAAQARRRRGGAATAEEMMGDHTMLCYNRERNVVFQLDGAFGSGKKLRRLIGRQGVLGLKGYFACYFDAECLGPDGVPVEIIVSTVMLPVPNW</sequence>
<dbReference type="AlphaFoldDB" id="A0A836BDQ4"/>
<keyword evidence="5" id="KW-0862">Zinc</keyword>
<keyword evidence="3 7" id="KW-0863">Zinc-finger</keyword>
<dbReference type="EMBL" id="JAEHOD010000001">
    <property type="protein sequence ID" value="KAG2454880.1"/>
    <property type="molecule type" value="Genomic_DNA"/>
</dbReference>
<dbReference type="PROSITE" id="PS50005">
    <property type="entry name" value="TPR"/>
    <property type="match status" value="1"/>
</dbReference>
<dbReference type="InterPro" id="IPR011990">
    <property type="entry name" value="TPR-like_helical_dom_sf"/>
</dbReference>
<dbReference type="Pfam" id="PF07719">
    <property type="entry name" value="TPR_2"/>
    <property type="match status" value="1"/>
</dbReference>
<feature type="repeat" description="ANK" evidence="6">
    <location>
        <begin position="272"/>
        <end position="304"/>
    </location>
</feature>
<dbReference type="InterPro" id="IPR002110">
    <property type="entry name" value="Ankyrin_rpt"/>
</dbReference>
<dbReference type="InterPro" id="IPR002893">
    <property type="entry name" value="Znf_MYND"/>
</dbReference>
<evidence type="ECO:0000256" key="4">
    <source>
        <dbReference type="ARBA" id="ARBA00022803"/>
    </source>
</evidence>
<evidence type="ECO:0000256" key="8">
    <source>
        <dbReference type="PROSITE-ProRule" id="PRU00339"/>
    </source>
</evidence>
<organism evidence="11 12">
    <name type="scientific">Chlamydomonas schloesseri</name>
    <dbReference type="NCBI Taxonomy" id="2026947"/>
    <lineage>
        <taxon>Eukaryota</taxon>
        <taxon>Viridiplantae</taxon>
        <taxon>Chlorophyta</taxon>
        <taxon>core chlorophytes</taxon>
        <taxon>Chlorophyceae</taxon>
        <taxon>CS clade</taxon>
        <taxon>Chlamydomonadales</taxon>
        <taxon>Chlamydomonadaceae</taxon>
        <taxon>Chlamydomonas</taxon>
    </lineage>
</organism>
<evidence type="ECO:0000256" key="7">
    <source>
        <dbReference type="PROSITE-ProRule" id="PRU00134"/>
    </source>
</evidence>
<dbReference type="PANTHER" id="PTHR22904:SF533">
    <property type="entry name" value="HSP70-HSP90 ORGANIZING PROTEIN 3"/>
    <property type="match status" value="1"/>
</dbReference>
<evidence type="ECO:0000256" key="6">
    <source>
        <dbReference type="PROSITE-ProRule" id="PRU00023"/>
    </source>
</evidence>
<dbReference type="Proteomes" id="UP000613740">
    <property type="component" value="Unassembled WGS sequence"/>
</dbReference>
<proteinExistence type="predicted"/>
<name>A0A836BDQ4_9CHLO</name>
<feature type="domain" description="MYND-type" evidence="10">
    <location>
        <begin position="338"/>
        <end position="380"/>
    </location>
</feature>
<dbReference type="Gene3D" id="6.10.140.2220">
    <property type="match status" value="1"/>
</dbReference>
<feature type="repeat" description="TPR" evidence="8">
    <location>
        <begin position="10"/>
        <end position="43"/>
    </location>
</feature>
<evidence type="ECO:0000313" key="11">
    <source>
        <dbReference type="EMBL" id="KAG2454880.1"/>
    </source>
</evidence>
<dbReference type="SUPFAM" id="SSF144232">
    <property type="entry name" value="HIT/MYND zinc finger-like"/>
    <property type="match status" value="1"/>
</dbReference>
<dbReference type="Gene3D" id="1.25.40.20">
    <property type="entry name" value="Ankyrin repeat-containing domain"/>
    <property type="match status" value="1"/>
</dbReference>
<keyword evidence="6" id="KW-0040">ANK repeat</keyword>
<dbReference type="SUPFAM" id="SSF48403">
    <property type="entry name" value="Ankyrin repeat"/>
    <property type="match status" value="1"/>
</dbReference>
<evidence type="ECO:0000256" key="2">
    <source>
        <dbReference type="ARBA" id="ARBA00022737"/>
    </source>
</evidence>
<dbReference type="GO" id="GO:0008270">
    <property type="term" value="F:zinc ion binding"/>
    <property type="evidence" value="ECO:0007669"/>
    <property type="project" value="UniProtKB-KW"/>
</dbReference>
<dbReference type="GO" id="GO:0051879">
    <property type="term" value="F:Hsp90 protein binding"/>
    <property type="evidence" value="ECO:0007669"/>
    <property type="project" value="TreeGrafter"/>
</dbReference>
<dbReference type="OrthoDB" id="2423701at2759"/>
<dbReference type="Pfam" id="PF12796">
    <property type="entry name" value="Ank_2"/>
    <property type="match status" value="1"/>
</dbReference>
<reference evidence="11" key="1">
    <citation type="journal article" date="2020" name="bioRxiv">
        <title>Comparative genomics of Chlamydomonas.</title>
        <authorList>
            <person name="Craig R.J."/>
            <person name="Hasan A.R."/>
            <person name="Ness R.W."/>
            <person name="Keightley P.D."/>
        </authorList>
    </citation>
    <scope>NUCLEOTIDE SEQUENCE</scope>
    <source>
        <strain evidence="11">CCAP 11/173</strain>
    </source>
</reference>
<keyword evidence="1" id="KW-0479">Metal-binding</keyword>
<dbReference type="InterPro" id="IPR013105">
    <property type="entry name" value="TPR_2"/>
</dbReference>
<dbReference type="SUPFAM" id="SSF48452">
    <property type="entry name" value="TPR-like"/>
    <property type="match status" value="1"/>
</dbReference>
<dbReference type="PANTHER" id="PTHR22904">
    <property type="entry name" value="TPR REPEAT CONTAINING PROTEIN"/>
    <property type="match status" value="1"/>
</dbReference>
<evidence type="ECO:0000256" key="1">
    <source>
        <dbReference type="ARBA" id="ARBA00022723"/>
    </source>
</evidence>
<feature type="region of interest" description="Disordered" evidence="9">
    <location>
        <begin position="124"/>
        <end position="145"/>
    </location>
</feature>
<feature type="region of interest" description="Disordered" evidence="9">
    <location>
        <begin position="500"/>
        <end position="521"/>
    </location>
</feature>
<comment type="caution">
    <text evidence="11">The sequence shown here is derived from an EMBL/GenBank/DDBJ whole genome shotgun (WGS) entry which is preliminary data.</text>
</comment>
<dbReference type="PROSITE" id="PS50088">
    <property type="entry name" value="ANK_REPEAT"/>
    <property type="match status" value="2"/>
</dbReference>
<dbReference type="SMART" id="SM00028">
    <property type="entry name" value="TPR"/>
    <property type="match status" value="3"/>
</dbReference>
<protein>
    <recommendedName>
        <fullName evidence="10">MYND-type domain-containing protein</fullName>
    </recommendedName>
</protein>
<feature type="repeat" description="ANK" evidence="6">
    <location>
        <begin position="237"/>
        <end position="271"/>
    </location>
</feature>
<evidence type="ECO:0000313" key="12">
    <source>
        <dbReference type="Proteomes" id="UP000613740"/>
    </source>
</evidence>
<evidence type="ECO:0000256" key="9">
    <source>
        <dbReference type="SAM" id="MobiDB-lite"/>
    </source>
</evidence>
<dbReference type="Pfam" id="PF01753">
    <property type="entry name" value="zf-MYND"/>
    <property type="match status" value="1"/>
</dbReference>
<keyword evidence="4 8" id="KW-0802">TPR repeat</keyword>
<dbReference type="InterPro" id="IPR019734">
    <property type="entry name" value="TPR_rpt"/>
</dbReference>
<dbReference type="InterPro" id="IPR036770">
    <property type="entry name" value="Ankyrin_rpt-contain_sf"/>
</dbReference>
<evidence type="ECO:0000256" key="5">
    <source>
        <dbReference type="ARBA" id="ARBA00022833"/>
    </source>
</evidence>
<dbReference type="SMART" id="SM00248">
    <property type="entry name" value="ANK"/>
    <property type="match status" value="3"/>
</dbReference>
<dbReference type="Gene3D" id="1.25.40.10">
    <property type="entry name" value="Tetratricopeptide repeat domain"/>
    <property type="match status" value="1"/>
</dbReference>
<evidence type="ECO:0000259" key="10">
    <source>
        <dbReference type="PROSITE" id="PS50865"/>
    </source>
</evidence>
<evidence type="ECO:0000256" key="3">
    <source>
        <dbReference type="ARBA" id="ARBA00022771"/>
    </source>
</evidence>
<keyword evidence="2" id="KW-0677">Repeat</keyword>